<evidence type="ECO:0000313" key="2">
    <source>
        <dbReference type="EMBL" id="OIW22812.1"/>
    </source>
</evidence>
<accession>A0A1J7J0Y3</accession>
<name>A0A1J7J0Y3_9PEZI</name>
<dbReference type="Pfam" id="PF26061">
    <property type="entry name" value="DUF8021"/>
    <property type="match status" value="1"/>
</dbReference>
<dbReference type="Proteomes" id="UP000182658">
    <property type="component" value="Unassembled WGS sequence"/>
</dbReference>
<evidence type="ECO:0000313" key="3">
    <source>
        <dbReference type="Proteomes" id="UP000182658"/>
    </source>
</evidence>
<dbReference type="OrthoDB" id="3515051at2759"/>
<dbReference type="InterPro" id="IPR058334">
    <property type="entry name" value="DUF8021"/>
</dbReference>
<reference evidence="2 3" key="1">
    <citation type="submission" date="2016-10" db="EMBL/GenBank/DDBJ databases">
        <title>Draft genome sequence of Coniochaeta ligniaria NRRL30616, a lignocellulolytic fungus for bioabatement of inhibitors in plant biomass hydrolysates.</title>
        <authorList>
            <consortium name="DOE Joint Genome Institute"/>
            <person name="Jimenez D.J."/>
            <person name="Hector R.E."/>
            <person name="Riley R."/>
            <person name="Sun H."/>
            <person name="Grigoriev I.V."/>
            <person name="Van Elsas J.D."/>
            <person name="Nichols N.N."/>
        </authorList>
    </citation>
    <scope>NUCLEOTIDE SEQUENCE [LARGE SCALE GENOMIC DNA]</scope>
    <source>
        <strain evidence="2 3">NRRL 30616</strain>
    </source>
</reference>
<proteinExistence type="predicted"/>
<gene>
    <name evidence="2" type="ORF">CONLIGDRAFT_694736</name>
</gene>
<evidence type="ECO:0000259" key="1">
    <source>
        <dbReference type="Pfam" id="PF26061"/>
    </source>
</evidence>
<dbReference type="EMBL" id="KV875110">
    <property type="protein sequence ID" value="OIW22812.1"/>
    <property type="molecule type" value="Genomic_DNA"/>
</dbReference>
<sequence length="286" mass="31410">MYSSIVIAGLAAMVSADCSRDFLTKATDQYIAAQTAGQSNTVSAFSTSNVTYTENNKPVSFKASTMSQPIKIDFTRSAHDTVRCATFTEIIAASNPHPYVIHTRMVFANDKATLIESVVTDNGDWLFNATGTLELNAPEHWDPIPKEKQDSRATIQAAGDAYFDRFGNVSVTVPWGPPCYRLEGGLPARGTLNGTDCEMVWPSTIHVPYRRYVVDETLGVVDIFVGFPGLDRTQGDDPMPDSHAFRVEGGKIKYLHTASACVTEGCGLNGTTFGRRWQRNLRKRLL</sequence>
<dbReference type="InParanoid" id="A0A1J7J0Y3"/>
<keyword evidence="3" id="KW-1185">Reference proteome</keyword>
<feature type="domain" description="DUF8021" evidence="1">
    <location>
        <begin position="148"/>
        <end position="258"/>
    </location>
</feature>
<organism evidence="2 3">
    <name type="scientific">Coniochaeta ligniaria NRRL 30616</name>
    <dbReference type="NCBI Taxonomy" id="1408157"/>
    <lineage>
        <taxon>Eukaryota</taxon>
        <taxon>Fungi</taxon>
        <taxon>Dikarya</taxon>
        <taxon>Ascomycota</taxon>
        <taxon>Pezizomycotina</taxon>
        <taxon>Sordariomycetes</taxon>
        <taxon>Sordariomycetidae</taxon>
        <taxon>Coniochaetales</taxon>
        <taxon>Coniochaetaceae</taxon>
        <taxon>Coniochaeta</taxon>
    </lineage>
</organism>
<dbReference type="AlphaFoldDB" id="A0A1J7J0Y3"/>
<protein>
    <recommendedName>
        <fullName evidence="1">DUF8021 domain-containing protein</fullName>
    </recommendedName>
</protein>